<organism evidence="1">
    <name type="scientific">Fusarium oxysporum f. sp. vasinfectum 25433</name>
    <dbReference type="NCBI Taxonomy" id="1089449"/>
    <lineage>
        <taxon>Eukaryota</taxon>
        <taxon>Fungi</taxon>
        <taxon>Dikarya</taxon>
        <taxon>Ascomycota</taxon>
        <taxon>Pezizomycotina</taxon>
        <taxon>Sordariomycetes</taxon>
        <taxon>Hypocreomycetidae</taxon>
        <taxon>Hypocreales</taxon>
        <taxon>Nectriaceae</taxon>
        <taxon>Fusarium</taxon>
        <taxon>Fusarium oxysporum species complex</taxon>
    </lineage>
</organism>
<dbReference type="AlphaFoldDB" id="X0KSE2"/>
<evidence type="ECO:0000313" key="1">
    <source>
        <dbReference type="EMBL" id="EXM16534.1"/>
    </source>
</evidence>
<dbReference type="Proteomes" id="UP000030701">
    <property type="component" value="Unassembled WGS sequence"/>
</dbReference>
<sequence>MAGCASHDSGATITRSNCNDIMPSMIWTPTDEHDENLKEIFERKLGLATVDVLKATVAGENSYMSFVLNRLDFLDLQALCVSVADIPQSEESFRELIPEEACGKLTEIDPQIYEVRLSPWLSNARSLTSSLAISQQTKEAMSTIARYCGDWNLWEMPSLLSSASRTIAYCRYAVIELAQEKYGYSLKQTLEVIMQEKYEDKSSWDCEFFDALYITRKKVKSLHEAALGRMRQIDLTYQALDLIKLKVICSEKSVEFLRKHYMDGPAQSTTNESTKQPYVYILDPELQKNIDDTIKPLMQFRNGEFKRQGSSSGNLLCWWIAPVGVVWMLASVIEQKDLMKKIERLQHHIARARTDRKETTVLLENINLLTIQFENIRGKIDNALEALLQLKNFFQNQHETYENLMLYLAFLEEYPSRQAKLSSRRSLIKQHLRHLTRNLKHLVAAAEEFNETVVREENLDIWKFHAYKNWEADMATSCGAF</sequence>
<gene>
    <name evidence="1" type="ORF">FOTG_15181</name>
</gene>
<proteinExistence type="predicted"/>
<reference evidence="1" key="1">
    <citation type="submission" date="2011-11" db="EMBL/GenBank/DDBJ databases">
        <title>The Genome Sequence of Fusarium oxysporum Cotton.</title>
        <authorList>
            <consortium name="The Broad Institute Genome Sequencing Platform"/>
            <person name="Ma L.-J."/>
            <person name="Gale L.R."/>
            <person name="Schwartz D.C."/>
            <person name="Zhou S."/>
            <person name="Corby-Kistler H."/>
            <person name="Young S.K."/>
            <person name="Zeng Q."/>
            <person name="Gargeya S."/>
            <person name="Fitzgerald M."/>
            <person name="Haas B."/>
            <person name="Abouelleil A."/>
            <person name="Alvarado L."/>
            <person name="Arachchi H.M."/>
            <person name="Berlin A."/>
            <person name="Brown A."/>
            <person name="Chapman S.B."/>
            <person name="Chen Z."/>
            <person name="Dunbar C."/>
            <person name="Freedman E."/>
            <person name="Gearin G."/>
            <person name="Goldberg J."/>
            <person name="Griggs A."/>
            <person name="Gujja S."/>
            <person name="Heiman D."/>
            <person name="Howarth C."/>
            <person name="Larson L."/>
            <person name="Lui A."/>
            <person name="MacDonald P.J.P."/>
            <person name="Montmayeur A."/>
            <person name="Murphy C."/>
            <person name="Neiman D."/>
            <person name="Pearson M."/>
            <person name="Priest M."/>
            <person name="Roberts A."/>
            <person name="Saif S."/>
            <person name="Shea T."/>
            <person name="Shenoy N."/>
            <person name="Sisk P."/>
            <person name="Stolte C."/>
            <person name="Sykes S."/>
            <person name="Wortman J."/>
            <person name="Nusbaum C."/>
            <person name="Birren B."/>
        </authorList>
    </citation>
    <scope>NUCLEOTIDE SEQUENCE [LARGE SCALE GENOMIC DNA]</scope>
    <source>
        <strain evidence="1">25433</strain>
    </source>
</reference>
<dbReference type="EMBL" id="KK035221">
    <property type="protein sequence ID" value="EXM16534.1"/>
    <property type="molecule type" value="Genomic_DNA"/>
</dbReference>
<name>X0KSE2_FUSOX</name>
<dbReference type="OrthoDB" id="5080189at2759"/>
<dbReference type="HOGENOM" id="CLU_567458_0_0_1"/>
<reference evidence="1" key="2">
    <citation type="submission" date="2014-03" db="EMBL/GenBank/DDBJ databases">
        <title>The Genome Annotation of Fusarium oxysporum Cotton.</title>
        <authorList>
            <consortium name="The Broad Institute Genomics Platform"/>
            <person name="Ma L.-J."/>
            <person name="Corby-Kistler H."/>
            <person name="Broz K."/>
            <person name="Gale L.R."/>
            <person name="Jonkers W."/>
            <person name="O'Donnell K."/>
            <person name="Ploetz R."/>
            <person name="Steinberg C."/>
            <person name="Schwartz D.C."/>
            <person name="VanEtten H."/>
            <person name="Zhou S."/>
            <person name="Young S.K."/>
            <person name="Zeng Q."/>
            <person name="Gargeya S."/>
            <person name="Fitzgerald M."/>
            <person name="Abouelleil A."/>
            <person name="Alvarado L."/>
            <person name="Chapman S.B."/>
            <person name="Gainer-Dewar J."/>
            <person name="Goldberg J."/>
            <person name="Griggs A."/>
            <person name="Gujja S."/>
            <person name="Hansen M."/>
            <person name="Howarth C."/>
            <person name="Imamovic A."/>
            <person name="Ireland A."/>
            <person name="Larimer J."/>
            <person name="McCowan C."/>
            <person name="Murphy C."/>
            <person name="Pearson M."/>
            <person name="Poon T.W."/>
            <person name="Priest M."/>
            <person name="Roberts A."/>
            <person name="Saif S."/>
            <person name="Shea T."/>
            <person name="Sykes S."/>
            <person name="Wortman J."/>
            <person name="Nusbaum C."/>
            <person name="Birren B."/>
        </authorList>
    </citation>
    <scope>NUCLEOTIDE SEQUENCE</scope>
    <source>
        <strain evidence="1">25433</strain>
    </source>
</reference>
<accession>X0KSE2</accession>
<protein>
    <submittedName>
        <fullName evidence="1">Uncharacterized protein</fullName>
    </submittedName>
</protein>